<evidence type="ECO:0000256" key="2">
    <source>
        <dbReference type="SAM" id="MobiDB-lite"/>
    </source>
</evidence>
<feature type="domain" description="ATP-grasp" evidence="3">
    <location>
        <begin position="137"/>
        <end position="192"/>
    </location>
</feature>
<feature type="compositionally biased region" description="Low complexity" evidence="2">
    <location>
        <begin position="241"/>
        <end position="257"/>
    </location>
</feature>
<gene>
    <name evidence="4" type="ORF">E6K78_10595</name>
</gene>
<keyword evidence="1" id="KW-0067">ATP-binding</keyword>
<dbReference type="PROSITE" id="PS50975">
    <property type="entry name" value="ATP_GRASP"/>
    <property type="match status" value="1"/>
</dbReference>
<organism evidence="4 5">
    <name type="scientific">Eiseniibacteriota bacterium</name>
    <dbReference type="NCBI Taxonomy" id="2212470"/>
    <lineage>
        <taxon>Bacteria</taxon>
        <taxon>Candidatus Eiseniibacteriota</taxon>
    </lineage>
</organism>
<reference evidence="4 5" key="1">
    <citation type="journal article" date="2019" name="Nat. Microbiol.">
        <title>Mediterranean grassland soil C-N compound turnover is dependent on rainfall and depth, and is mediated by genomically divergent microorganisms.</title>
        <authorList>
            <person name="Diamond S."/>
            <person name="Andeer P.F."/>
            <person name="Li Z."/>
            <person name="Crits-Christoph A."/>
            <person name="Burstein D."/>
            <person name="Anantharaman K."/>
            <person name="Lane K.R."/>
            <person name="Thomas B.C."/>
            <person name="Pan C."/>
            <person name="Northen T.R."/>
            <person name="Banfield J.F."/>
        </authorList>
    </citation>
    <scope>NUCLEOTIDE SEQUENCE [LARGE SCALE GENOMIC DNA]</scope>
    <source>
        <strain evidence="4">WS_8</strain>
    </source>
</reference>
<dbReference type="GO" id="GO:0046872">
    <property type="term" value="F:metal ion binding"/>
    <property type="evidence" value="ECO:0007669"/>
    <property type="project" value="InterPro"/>
</dbReference>
<name>A0A538TIE9_UNCEI</name>
<feature type="region of interest" description="Disordered" evidence="2">
    <location>
        <begin position="270"/>
        <end position="309"/>
    </location>
</feature>
<dbReference type="GO" id="GO:0005524">
    <property type="term" value="F:ATP binding"/>
    <property type="evidence" value="ECO:0007669"/>
    <property type="project" value="UniProtKB-UniRule"/>
</dbReference>
<evidence type="ECO:0000256" key="1">
    <source>
        <dbReference type="PROSITE-ProRule" id="PRU00409"/>
    </source>
</evidence>
<accession>A0A538TIE9</accession>
<dbReference type="GO" id="GO:0043774">
    <property type="term" value="F:coenzyme F420-2 alpha-glutamyl ligase activity"/>
    <property type="evidence" value="ECO:0007669"/>
    <property type="project" value="TreeGrafter"/>
</dbReference>
<feature type="region of interest" description="Disordered" evidence="2">
    <location>
        <begin position="236"/>
        <end position="257"/>
    </location>
</feature>
<keyword evidence="1" id="KW-0547">Nucleotide-binding</keyword>
<protein>
    <recommendedName>
        <fullName evidence="3">ATP-grasp domain-containing protein</fullName>
    </recommendedName>
</protein>
<comment type="caution">
    <text evidence="4">The sequence shown here is derived from an EMBL/GenBank/DDBJ whole genome shotgun (WGS) entry which is preliminary data.</text>
</comment>
<dbReference type="EMBL" id="VBOY01000109">
    <property type="protein sequence ID" value="TMQ63393.1"/>
    <property type="molecule type" value="Genomic_DNA"/>
</dbReference>
<dbReference type="Gene3D" id="3.40.50.20">
    <property type="match status" value="2"/>
</dbReference>
<evidence type="ECO:0000313" key="4">
    <source>
        <dbReference type="EMBL" id="TMQ63393.1"/>
    </source>
</evidence>
<dbReference type="InterPro" id="IPR011761">
    <property type="entry name" value="ATP-grasp"/>
</dbReference>
<proteinExistence type="predicted"/>
<dbReference type="AlphaFoldDB" id="A0A538TIE9"/>
<feature type="non-terminal residue" evidence="4">
    <location>
        <position position="440"/>
    </location>
</feature>
<dbReference type="SUPFAM" id="SSF56059">
    <property type="entry name" value="Glutathione synthetase ATP-binding domain-like"/>
    <property type="match status" value="1"/>
</dbReference>
<dbReference type="PANTHER" id="PTHR21621:SF2">
    <property type="entry name" value="COENZYME GAMMA-F420-2:ALPHA-L-GLUTAMATE LIGASE"/>
    <property type="match status" value="1"/>
</dbReference>
<evidence type="ECO:0000313" key="5">
    <source>
        <dbReference type="Proteomes" id="UP000316609"/>
    </source>
</evidence>
<evidence type="ECO:0000259" key="3">
    <source>
        <dbReference type="PROSITE" id="PS50975"/>
    </source>
</evidence>
<sequence>MFAREEVRPLLERRPRVAPAAVAAGVSAAERVRADDDPAGPRYDIGILVEERYLCQTQPSGLAEALRGHGHAVRVIDPQAASYQVGDDRWLDGMDMLVARGRSWELLCLLSWAEARGVPTINNRSAIAAVHNKAEMGVTLETARVPAPRTFLGPQRTLASRLLLSGAGFPIVVKPLFGDSSRGVRLVRDETELRGLEWPEPVMLAQELVQGDGYDRKVYGIGEEVWVVKKPSLWGGDGTSRAARGPEPIAPRAGAGRALPPGIRARALRDRLHPDPRRAGRHRGQRISQLHGRARGERSAGRVRAGAGPRAESARTAIVRIGFLMLSHPQTRKSPVMPEVVRLLTEWGAEVQIIQPESHLLDLSRLRVEHDLYVLKAKSDIALSIAACLHAHGATILNSYPVSVTLRDKIVTFEALEAAGVPVPKTYVASRPNQLTRPLE</sequence>
<dbReference type="PANTHER" id="PTHR21621">
    <property type="entry name" value="RIBOSOMAL PROTEIN S6 MODIFICATION PROTEIN"/>
    <property type="match status" value="1"/>
</dbReference>
<dbReference type="GO" id="GO:0005737">
    <property type="term" value="C:cytoplasm"/>
    <property type="evidence" value="ECO:0007669"/>
    <property type="project" value="TreeGrafter"/>
</dbReference>
<dbReference type="Proteomes" id="UP000316609">
    <property type="component" value="Unassembled WGS sequence"/>
</dbReference>
<dbReference type="Gene3D" id="3.30.1490.220">
    <property type="match status" value="1"/>
</dbReference>